<evidence type="ECO:0000256" key="3">
    <source>
        <dbReference type="SAM" id="SignalP"/>
    </source>
</evidence>
<dbReference type="RefSeq" id="WP_105040391.1">
    <property type="nucleotide sequence ID" value="NZ_PPSL01000005.1"/>
</dbReference>
<evidence type="ECO:0000313" key="5">
    <source>
        <dbReference type="EMBL" id="PQJ09620.1"/>
    </source>
</evidence>
<dbReference type="SUPFAM" id="SSF49899">
    <property type="entry name" value="Concanavalin A-like lectins/glucanases"/>
    <property type="match status" value="1"/>
</dbReference>
<feature type="chain" id="PRO_5015652395" description="LamG-like jellyroll fold domain-containing protein" evidence="3">
    <location>
        <begin position="21"/>
        <end position="414"/>
    </location>
</feature>
<dbReference type="InterPro" id="IPR013320">
    <property type="entry name" value="ConA-like_dom_sf"/>
</dbReference>
<dbReference type="Gene3D" id="2.60.120.200">
    <property type="match status" value="1"/>
</dbReference>
<dbReference type="Pfam" id="PF18962">
    <property type="entry name" value="Por_Secre_tail"/>
    <property type="match status" value="1"/>
</dbReference>
<dbReference type="NCBIfam" id="TIGR04183">
    <property type="entry name" value="Por_Secre_tail"/>
    <property type="match status" value="1"/>
</dbReference>
<keyword evidence="1 3" id="KW-0732">Signal</keyword>
<dbReference type="InterPro" id="IPR006558">
    <property type="entry name" value="LamG-like"/>
</dbReference>
<dbReference type="InterPro" id="IPR013783">
    <property type="entry name" value="Ig-like_fold"/>
</dbReference>
<reference evidence="5 6" key="1">
    <citation type="submission" date="2018-01" db="EMBL/GenBank/DDBJ databases">
        <title>A novel member of the phylum Bacteroidetes isolated from glacier ice.</title>
        <authorList>
            <person name="Liu Q."/>
            <person name="Xin Y.-H."/>
        </authorList>
    </citation>
    <scope>NUCLEOTIDE SEQUENCE [LARGE SCALE GENOMIC DNA]</scope>
    <source>
        <strain evidence="5 6">RB1R16</strain>
    </source>
</reference>
<dbReference type="EMBL" id="PPSL01000005">
    <property type="protein sequence ID" value="PQJ09620.1"/>
    <property type="molecule type" value="Genomic_DNA"/>
</dbReference>
<organism evidence="5 6">
    <name type="scientific">Flavipsychrobacter stenotrophus</name>
    <dbReference type="NCBI Taxonomy" id="2077091"/>
    <lineage>
        <taxon>Bacteria</taxon>
        <taxon>Pseudomonadati</taxon>
        <taxon>Bacteroidota</taxon>
        <taxon>Chitinophagia</taxon>
        <taxon>Chitinophagales</taxon>
        <taxon>Chitinophagaceae</taxon>
        <taxon>Flavipsychrobacter</taxon>
    </lineage>
</organism>
<gene>
    <name evidence="5" type="ORF">CJD36_016915</name>
</gene>
<accession>A0A2S7SRT7</accession>
<dbReference type="Gene3D" id="2.60.40.10">
    <property type="entry name" value="Immunoglobulins"/>
    <property type="match status" value="1"/>
</dbReference>
<sequence length="414" mass="44162">MKKLITTTLSVLAIAMSARAQVAAYVPTNGLKAWYPFNATTNDQSGMGNHLAGSVNYVSDRFSVAGTAISEFTPSAPLSCRAPNFIFGYDSAFTTAVWVNFYGASGTGGLVMKHGITTALASDFVWQMAGTAGGNPTFAASVTTPWIFDTYSSALPMNSWQHLVAVYNIGAMKLYLNGVLVATQTLAASPSATSNQQPFWIGYDQWNNTVMDSTTLDDIGVWNRALADCEIAKLYFSTTTLITSASANDTVLAGGTAHYSIADTGGSATYQWQQDAGTGFANLTNSGPYSGVTTKNLSISPVTPAMHNYQYRCLRNGAPCSDTSAAARLVVNTVGISNIDGKNRVEIYPNPAQNQITVSTATPITSLIIFDIVGQTVLEQHDLSKTIDIDISRFTTGVYFIKVDGIYAGKFLKE</sequence>
<evidence type="ECO:0000256" key="1">
    <source>
        <dbReference type="ARBA" id="ARBA00022729"/>
    </source>
</evidence>
<evidence type="ECO:0000259" key="4">
    <source>
        <dbReference type="SMART" id="SM00560"/>
    </source>
</evidence>
<dbReference type="AlphaFoldDB" id="A0A2S7SRT7"/>
<dbReference type="Pfam" id="PF13385">
    <property type="entry name" value="Laminin_G_3"/>
    <property type="match status" value="1"/>
</dbReference>
<dbReference type="GO" id="GO:0004553">
    <property type="term" value="F:hydrolase activity, hydrolyzing O-glycosyl compounds"/>
    <property type="evidence" value="ECO:0007669"/>
    <property type="project" value="UniProtKB-ARBA"/>
</dbReference>
<proteinExistence type="predicted"/>
<dbReference type="GO" id="GO:0005975">
    <property type="term" value="P:carbohydrate metabolic process"/>
    <property type="evidence" value="ECO:0007669"/>
    <property type="project" value="UniProtKB-ARBA"/>
</dbReference>
<keyword evidence="2" id="KW-1015">Disulfide bond</keyword>
<name>A0A2S7SRT7_9BACT</name>
<dbReference type="OrthoDB" id="9814380at2"/>
<feature type="signal peptide" evidence="3">
    <location>
        <begin position="1"/>
        <end position="20"/>
    </location>
</feature>
<comment type="caution">
    <text evidence="5">The sequence shown here is derived from an EMBL/GenBank/DDBJ whole genome shotgun (WGS) entry which is preliminary data.</text>
</comment>
<keyword evidence="6" id="KW-1185">Reference proteome</keyword>
<dbReference type="InterPro" id="IPR026444">
    <property type="entry name" value="Secre_tail"/>
</dbReference>
<evidence type="ECO:0000313" key="6">
    <source>
        <dbReference type="Proteomes" id="UP000239872"/>
    </source>
</evidence>
<evidence type="ECO:0000256" key="2">
    <source>
        <dbReference type="ARBA" id="ARBA00023157"/>
    </source>
</evidence>
<protein>
    <recommendedName>
        <fullName evidence="4">LamG-like jellyroll fold domain-containing protein</fullName>
    </recommendedName>
</protein>
<dbReference type="Proteomes" id="UP000239872">
    <property type="component" value="Unassembled WGS sequence"/>
</dbReference>
<feature type="domain" description="LamG-like jellyroll fold" evidence="4">
    <location>
        <begin position="91"/>
        <end position="229"/>
    </location>
</feature>
<dbReference type="SMART" id="SM00560">
    <property type="entry name" value="LamGL"/>
    <property type="match status" value="1"/>
</dbReference>